<feature type="transmembrane region" description="Helical" evidence="5">
    <location>
        <begin position="145"/>
        <end position="163"/>
    </location>
</feature>
<dbReference type="STRING" id="458817.Shal_3748"/>
<dbReference type="EMBL" id="CP000931">
    <property type="protein sequence ID" value="ABZ78288.1"/>
    <property type="molecule type" value="Genomic_DNA"/>
</dbReference>
<organism evidence="6 7">
    <name type="scientific">Shewanella halifaxensis (strain HAW-EB4)</name>
    <dbReference type="NCBI Taxonomy" id="458817"/>
    <lineage>
        <taxon>Bacteria</taxon>
        <taxon>Pseudomonadati</taxon>
        <taxon>Pseudomonadota</taxon>
        <taxon>Gammaproteobacteria</taxon>
        <taxon>Alteromonadales</taxon>
        <taxon>Shewanellaceae</taxon>
        <taxon>Shewanella</taxon>
    </lineage>
</organism>
<dbReference type="HOGENOM" id="CLU_1255244_0_0_6"/>
<evidence type="ECO:0000256" key="3">
    <source>
        <dbReference type="ARBA" id="ARBA00022989"/>
    </source>
</evidence>
<keyword evidence="7" id="KW-1185">Reference proteome</keyword>
<feature type="transmembrane region" description="Helical" evidence="5">
    <location>
        <begin position="169"/>
        <end position="187"/>
    </location>
</feature>
<accession>B0TV21</accession>
<evidence type="ECO:0000313" key="6">
    <source>
        <dbReference type="EMBL" id="ABZ78288.1"/>
    </source>
</evidence>
<feature type="transmembrane region" description="Helical" evidence="5">
    <location>
        <begin position="114"/>
        <end position="133"/>
    </location>
</feature>
<gene>
    <name evidence="6" type="ordered locus">Shal_3748</name>
</gene>
<dbReference type="AlphaFoldDB" id="B0TV21"/>
<name>B0TV21_SHEHH</name>
<sequence length="225" mass="25612">MEKSQVGVSHYLSGIFLKDRAVSKSVFNLVIGLVLMWGFTTNYLTVVHFPTEWINSVNPWVILIGFLIFSTLGFLIMFRYRAPLFSFLGYNLVTLSVGLLLKLCLQYFTDSEIVTAIQYTAGITLLMIISATLMPKLFMSFGKVLVVITGWILTIELSWLLMFGHSHELIHWIVAVSMCGYIGYFWAQACKYGETLDEAIDFGGLLYMEIINLFLRLLEILSSKR</sequence>
<feature type="transmembrane region" description="Helical" evidence="5">
    <location>
        <begin position="87"/>
        <end position="108"/>
    </location>
</feature>
<dbReference type="RefSeq" id="WP_012278806.1">
    <property type="nucleotide sequence ID" value="NC_010334.1"/>
</dbReference>
<dbReference type="InterPro" id="IPR006214">
    <property type="entry name" value="Bax_inhibitor_1-related"/>
</dbReference>
<feature type="transmembrane region" description="Helical" evidence="5">
    <location>
        <begin position="21"/>
        <end position="40"/>
    </location>
</feature>
<dbReference type="Pfam" id="PF01027">
    <property type="entry name" value="Bax1-I"/>
    <property type="match status" value="1"/>
</dbReference>
<evidence type="ECO:0000256" key="4">
    <source>
        <dbReference type="ARBA" id="ARBA00023136"/>
    </source>
</evidence>
<protein>
    <submittedName>
        <fullName evidence="6">Uncharacterized protein</fullName>
    </submittedName>
</protein>
<reference evidence="6" key="1">
    <citation type="submission" date="2008-01" db="EMBL/GenBank/DDBJ databases">
        <title>Complete sequence of Shewanella halifaxensis HAW-EB4.</title>
        <authorList>
            <consortium name="US DOE Joint Genome Institute"/>
            <person name="Copeland A."/>
            <person name="Lucas S."/>
            <person name="Lapidus A."/>
            <person name="Glavina del Rio T."/>
            <person name="Dalin E."/>
            <person name="Tice H."/>
            <person name="Bruce D."/>
            <person name="Goodwin L."/>
            <person name="Pitluck S."/>
            <person name="Sims D."/>
            <person name="Brettin T."/>
            <person name="Detter J.C."/>
            <person name="Han C."/>
            <person name="Kuske C.R."/>
            <person name="Schmutz J."/>
            <person name="Larimer F."/>
            <person name="Land M."/>
            <person name="Hauser L."/>
            <person name="Kyrpides N."/>
            <person name="Kim E."/>
            <person name="Zhao J.-S."/>
            <person name="Richardson P."/>
        </authorList>
    </citation>
    <scope>NUCLEOTIDE SEQUENCE [LARGE SCALE GENOMIC DNA]</scope>
    <source>
        <strain evidence="6">HAW-EB4</strain>
    </source>
</reference>
<keyword evidence="3 5" id="KW-1133">Transmembrane helix</keyword>
<proteinExistence type="predicted"/>
<comment type="subcellular location">
    <subcellularLocation>
        <location evidence="1">Membrane</location>
        <topology evidence="1">Multi-pass membrane protein</topology>
    </subcellularLocation>
</comment>
<evidence type="ECO:0000256" key="2">
    <source>
        <dbReference type="ARBA" id="ARBA00022692"/>
    </source>
</evidence>
<dbReference type="Proteomes" id="UP000001317">
    <property type="component" value="Chromosome"/>
</dbReference>
<keyword evidence="4 5" id="KW-0472">Membrane</keyword>
<dbReference type="GO" id="GO:0016020">
    <property type="term" value="C:membrane"/>
    <property type="evidence" value="ECO:0007669"/>
    <property type="project" value="UniProtKB-SubCell"/>
</dbReference>
<dbReference type="eggNOG" id="COG0670">
    <property type="taxonomic scope" value="Bacteria"/>
</dbReference>
<evidence type="ECO:0000256" key="1">
    <source>
        <dbReference type="ARBA" id="ARBA00004141"/>
    </source>
</evidence>
<evidence type="ECO:0000313" key="7">
    <source>
        <dbReference type="Proteomes" id="UP000001317"/>
    </source>
</evidence>
<evidence type="ECO:0000256" key="5">
    <source>
        <dbReference type="SAM" id="Phobius"/>
    </source>
</evidence>
<feature type="transmembrane region" description="Helical" evidence="5">
    <location>
        <begin position="60"/>
        <end position="80"/>
    </location>
</feature>
<keyword evidence="2 5" id="KW-0812">Transmembrane</keyword>
<dbReference type="OrthoDB" id="9808300at2"/>
<dbReference type="KEGG" id="shl:Shal_3748"/>